<dbReference type="Gene3D" id="3.90.1170.50">
    <property type="entry name" value="Aldehyde oxidase/xanthine dehydrogenase, a/b hammerhead"/>
    <property type="match status" value="1"/>
</dbReference>
<dbReference type="Pfam" id="PF02738">
    <property type="entry name" value="MoCoBD_1"/>
    <property type="match status" value="1"/>
</dbReference>
<dbReference type="InterPro" id="IPR046867">
    <property type="entry name" value="AldOxase/xan_DH_MoCoBD2"/>
</dbReference>
<dbReference type="Pfam" id="PF20256">
    <property type="entry name" value="MoCoBD_2"/>
    <property type="match status" value="2"/>
</dbReference>
<dbReference type="Gene3D" id="3.30.365.10">
    <property type="entry name" value="Aldehyde oxidase/xanthine dehydrogenase, molybdopterin binding domain"/>
    <property type="match status" value="4"/>
</dbReference>
<evidence type="ECO:0000259" key="1">
    <source>
        <dbReference type="SMART" id="SM01008"/>
    </source>
</evidence>
<dbReference type="InterPro" id="IPR037165">
    <property type="entry name" value="AldOxase/xan_DH_Mopterin-bd_sf"/>
</dbReference>
<dbReference type="InterPro" id="IPR006311">
    <property type="entry name" value="TAT_signal"/>
</dbReference>
<dbReference type="Proteomes" id="UP001165653">
    <property type="component" value="Unassembled WGS sequence"/>
</dbReference>
<feature type="domain" description="Aldehyde oxidase/xanthine dehydrogenase a/b hammerhead" evidence="1">
    <location>
        <begin position="209"/>
        <end position="287"/>
    </location>
</feature>
<sequence>MSTEQRMGRRGFLKRGGLLGGGLVLGFTVPMAKRLGAQGAPDSKLPAPNAFLRIGPDDSVRVILAHAEMGQGIWTTLPMLIAEELDADWSKVSAEHSGVAPAYNHTAFGFQITGGSTTTHSEFDRYRQVGAMARELLVKAAAAKFAVKPEECRTEKGMVIAGDKKASYGELAEAAAKLPAPEKVTLKDPKDWKIIGKATKRLDSTEKVNGTAQFGMDVHFDGMLTAVVARSPGFGGKLRSVDDKAALAVSGVRQVVKVPSGVAVLADHYWAAKQGREALKIEWDEGPTAGLDSAKQREDFRKLAATAGAPAAKAGDAGKALQGDDLLEAEYYVPYLAHAPMEPLNCTVKLGENKCEIWTGTQMQTVDQQVVAHITGLKPEQISIHTTFLGGGFGRRATPTSDFISEAVQVAKASGKLVKVVWSREDDIRGGYYRSAFLHHAKVALGKDGYPAAWKHVLVGQSIMAGTMMEAMMVKDGIDATSVEGVSDSPYMKEIPDHLVELHSPKTGVPVLWWRSVGHSHTGFVMESLIDELAHKAKKDPVEYRRELLKDHPRHLAALNLAAEKSGWGKPLPAGHFHGVSVHESFASFVAEVAEVSVSKEGILKVHKVTCAIDCGLAVNPEGVKAQMESGIVFALSAVLHGEITFDKGAVKQRNFHDYPVLRMHETPLIETHIVQSSAKMGGAGECGVPPLAAAVTNAIFAATGKRVRELPVRTDQLKHA</sequence>
<dbReference type="EMBL" id="JAPDDR010000008">
    <property type="protein sequence ID" value="MCW1915107.1"/>
    <property type="molecule type" value="Genomic_DNA"/>
</dbReference>
<dbReference type="SMART" id="SM01008">
    <property type="entry name" value="Ald_Xan_dh_C"/>
    <property type="match status" value="1"/>
</dbReference>
<dbReference type="SUPFAM" id="SSF56003">
    <property type="entry name" value="Molybdenum cofactor-binding domain"/>
    <property type="match status" value="2"/>
</dbReference>
<evidence type="ECO:0000313" key="3">
    <source>
        <dbReference type="Proteomes" id="UP001165653"/>
    </source>
</evidence>
<dbReference type="PANTHER" id="PTHR47495:SF2">
    <property type="entry name" value="ALDEHYDE DEHYDROGENASE"/>
    <property type="match status" value="1"/>
</dbReference>
<proteinExistence type="predicted"/>
<dbReference type="InterPro" id="IPR052516">
    <property type="entry name" value="N-heterocyclic_Hydroxylase"/>
</dbReference>
<reference evidence="2" key="1">
    <citation type="submission" date="2022-10" db="EMBL/GenBank/DDBJ databases">
        <title>Luteolibacter sp. GHJ8, whole genome shotgun sequencing project.</title>
        <authorList>
            <person name="Zhao G."/>
            <person name="Shen L."/>
        </authorList>
    </citation>
    <scope>NUCLEOTIDE SEQUENCE</scope>
    <source>
        <strain evidence="2">GHJ8</strain>
    </source>
</reference>
<organism evidence="2 3">
    <name type="scientific">Luteolibacter rhizosphaerae</name>
    <dbReference type="NCBI Taxonomy" id="2989719"/>
    <lineage>
        <taxon>Bacteria</taxon>
        <taxon>Pseudomonadati</taxon>
        <taxon>Verrucomicrobiota</taxon>
        <taxon>Verrucomicrobiia</taxon>
        <taxon>Verrucomicrobiales</taxon>
        <taxon>Verrucomicrobiaceae</taxon>
        <taxon>Luteolibacter</taxon>
    </lineage>
</organism>
<gene>
    <name evidence="2" type="ORF">OJ996_16085</name>
</gene>
<evidence type="ECO:0000313" key="2">
    <source>
        <dbReference type="EMBL" id="MCW1915107.1"/>
    </source>
</evidence>
<dbReference type="InterPro" id="IPR000674">
    <property type="entry name" value="Ald_Oxase/Xan_DH_a/b"/>
</dbReference>
<keyword evidence="3" id="KW-1185">Reference proteome</keyword>
<dbReference type="InterPro" id="IPR008274">
    <property type="entry name" value="AldOxase/xan_DH_MoCoBD1"/>
</dbReference>
<dbReference type="PANTHER" id="PTHR47495">
    <property type="entry name" value="ALDEHYDE DEHYDROGENASE"/>
    <property type="match status" value="1"/>
</dbReference>
<dbReference type="InterPro" id="IPR012368">
    <property type="entry name" value="OxRdtase_Mopterin-bd_su_IorB"/>
</dbReference>
<dbReference type="PROSITE" id="PS51318">
    <property type="entry name" value="TAT"/>
    <property type="match status" value="1"/>
</dbReference>
<name>A0ABT3G619_9BACT</name>
<accession>A0ABT3G619</accession>
<comment type="caution">
    <text evidence="2">The sequence shown here is derived from an EMBL/GenBank/DDBJ whole genome shotgun (WGS) entry which is preliminary data.</text>
</comment>
<protein>
    <submittedName>
        <fullName evidence="2">Xanthine dehydrogenase family protein molybdopterin-binding subunit</fullName>
    </submittedName>
</protein>
<dbReference type="PIRSF" id="PIRSF036389">
    <property type="entry name" value="IOR_B"/>
    <property type="match status" value="1"/>
</dbReference>